<reference evidence="5 6" key="1">
    <citation type="journal article" date="2020" name="Arch. Microbiol.">
        <title>Bradyrhizobium campsiandrae sp. nov., a nitrogen-fixing bacterial strain isolated from a native leguminous tree from the Amazon adapted to flooded conditions.</title>
        <authorList>
            <person name="Cabral Michel D."/>
            <person name="Martins da Costa E."/>
            <person name="Azarias Guimaraes A."/>
            <person name="Soares de Carvalho T."/>
            <person name="Santos de Castro Caputo P."/>
            <person name="Willems A."/>
            <person name="de Souza Moreira F.M."/>
        </authorList>
    </citation>
    <scope>NUCLEOTIDE SEQUENCE [LARGE SCALE GENOMIC DNA]</scope>
    <source>
        <strain evidence="6">INPA 384B</strain>
    </source>
</reference>
<evidence type="ECO:0000256" key="2">
    <source>
        <dbReference type="SAM" id="Phobius"/>
    </source>
</evidence>
<feature type="transmembrane region" description="Helical" evidence="2">
    <location>
        <begin position="151"/>
        <end position="171"/>
    </location>
</feature>
<dbReference type="Gene3D" id="3.40.50.2000">
    <property type="entry name" value="Glycogen Phosphorylase B"/>
    <property type="match status" value="2"/>
</dbReference>
<dbReference type="PANTHER" id="PTHR12526:SF638">
    <property type="entry name" value="SPORE COAT PROTEIN SA"/>
    <property type="match status" value="1"/>
</dbReference>
<feature type="compositionally biased region" description="Basic and acidic residues" evidence="1">
    <location>
        <begin position="13"/>
        <end position="32"/>
    </location>
</feature>
<evidence type="ECO:0000259" key="4">
    <source>
        <dbReference type="Pfam" id="PF13439"/>
    </source>
</evidence>
<keyword evidence="6" id="KW-1185">Reference proteome</keyword>
<dbReference type="Proteomes" id="UP000639516">
    <property type="component" value="Unassembled WGS sequence"/>
</dbReference>
<organism evidence="5 6">
    <name type="scientific">Bradyrhizobium campsiandrae</name>
    <dbReference type="NCBI Taxonomy" id="1729892"/>
    <lineage>
        <taxon>Bacteria</taxon>
        <taxon>Pseudomonadati</taxon>
        <taxon>Pseudomonadota</taxon>
        <taxon>Alphaproteobacteria</taxon>
        <taxon>Hyphomicrobiales</taxon>
        <taxon>Nitrobacteraceae</taxon>
        <taxon>Bradyrhizobium</taxon>
    </lineage>
</organism>
<accession>A0ABR7U063</accession>
<keyword evidence="2" id="KW-0812">Transmembrane</keyword>
<evidence type="ECO:0000259" key="3">
    <source>
        <dbReference type="Pfam" id="PF00534"/>
    </source>
</evidence>
<evidence type="ECO:0000313" key="6">
    <source>
        <dbReference type="Proteomes" id="UP000639516"/>
    </source>
</evidence>
<dbReference type="SUPFAM" id="SSF53756">
    <property type="entry name" value="UDP-Glycosyltransferase/glycogen phosphorylase"/>
    <property type="match status" value="1"/>
</dbReference>
<dbReference type="PANTHER" id="PTHR12526">
    <property type="entry name" value="GLYCOSYLTRANSFERASE"/>
    <property type="match status" value="1"/>
</dbReference>
<feature type="compositionally biased region" description="Basic and acidic residues" evidence="1">
    <location>
        <begin position="40"/>
        <end position="50"/>
    </location>
</feature>
<feature type="domain" description="Glycosyl transferase family 1" evidence="3">
    <location>
        <begin position="269"/>
        <end position="428"/>
    </location>
</feature>
<dbReference type="InterPro" id="IPR028098">
    <property type="entry name" value="Glyco_trans_4-like_N"/>
</dbReference>
<dbReference type="Pfam" id="PF00534">
    <property type="entry name" value="Glycos_transf_1"/>
    <property type="match status" value="1"/>
</dbReference>
<gene>
    <name evidence="5" type="ORF">HA482_01145</name>
</gene>
<comment type="caution">
    <text evidence="5">The sequence shown here is derived from an EMBL/GenBank/DDBJ whole genome shotgun (WGS) entry which is preliminary data.</text>
</comment>
<evidence type="ECO:0000313" key="5">
    <source>
        <dbReference type="EMBL" id="MBC9976817.1"/>
    </source>
</evidence>
<dbReference type="CDD" id="cd03794">
    <property type="entry name" value="GT4_WbuB-like"/>
    <property type="match status" value="1"/>
</dbReference>
<dbReference type="InterPro" id="IPR001296">
    <property type="entry name" value="Glyco_trans_1"/>
</dbReference>
<feature type="region of interest" description="Disordered" evidence="1">
    <location>
        <begin position="1"/>
        <end position="50"/>
    </location>
</feature>
<evidence type="ECO:0000256" key="1">
    <source>
        <dbReference type="SAM" id="MobiDB-lite"/>
    </source>
</evidence>
<sequence>MDRSARPGNRARRSGDDQNHPEGCRPRIRVDRGLTMQPQDKVEGKIEGKTEGKTEGKIIVASQHYPPDPSTTATIMAEIACRLASEHEVVVLSGSSGALPASQRGADKPRVIAVKNRMAGKAALVRRGLSELLFVLRIFTALLLRLRRGDVVLTVTAPFMLPYAVAAAAWIKGARSALIMHDLFPDVLVMAGLLKPRSIVAGVMRAANSLMFRALNAVITIGRDAEVPLLSYSGMTRNKIRFIPNWATLVPAARPVTPDNPFRKPIAARFIVGLSGNLGFTHDPEIVFEAARLLGDEADIHFLLSGWGIGFERLKQLQAGANLPNVSFVARVEDAELETFLTAADLWIIPYRKDVAGVSVPSRFYNLLAVGRPVVLVSEAEAEAALTVVENGLGWVVPPGRADRLAAAIRSASRSADGDMMARAVKAAARFDRASAMDGYAALIDELLQQPDLSERR</sequence>
<keyword evidence="2" id="KW-1133">Transmembrane helix</keyword>
<dbReference type="EMBL" id="JAATTO010000002">
    <property type="protein sequence ID" value="MBC9976817.1"/>
    <property type="molecule type" value="Genomic_DNA"/>
</dbReference>
<feature type="domain" description="Glycosyltransferase subfamily 4-like N-terminal" evidence="4">
    <location>
        <begin position="74"/>
        <end position="245"/>
    </location>
</feature>
<protein>
    <submittedName>
        <fullName evidence="5">Glycosyltransferase family 4 protein</fullName>
    </submittedName>
</protein>
<dbReference type="Pfam" id="PF13439">
    <property type="entry name" value="Glyco_transf_4"/>
    <property type="match status" value="1"/>
</dbReference>
<keyword evidence="2" id="KW-0472">Membrane</keyword>
<proteinExistence type="predicted"/>
<name>A0ABR7U063_9BRAD</name>